<evidence type="ECO:0000313" key="3">
    <source>
        <dbReference type="Proteomes" id="UP001176941"/>
    </source>
</evidence>
<sequence length="395" mass="41798">MKREHLFHFPTTCSREGGRGRKPRGGAPGRLFAEVAGAAACGATGAASPSRCGCGALRKAQRPGGAGAAESPALQDAAPGPPERHGPVELQDEPAAARCPAAPCLEHLLGAQRAIERTRRARPVVLFLTKNSQSREKATISVLRRTGNLLLTIWESPSRGQRGRRGSRKGAEGCGSGHPLPYCRKISLTCFSTSRLLQLVSSEKGVGKIREGAGREGRHSQEPGAAPPRLPIQAPVHRATAPRRTPLRENPGLQATDSQPLGSEFSPEGPATAHSTVACSRGSARPLQTARCFPGPRGSSPRRGAAAGTGCYEVGCKIRLFGSSLLLRGFIVCGAFWGGEGAAPPPPPLPPLLLRSLARRARQAEAGEWMRSCLPRRRFGLPLGRFPRKPLQLST</sequence>
<dbReference type="Proteomes" id="UP001176941">
    <property type="component" value="Chromosome 1"/>
</dbReference>
<name>A0ABN8XRP7_RANTA</name>
<proteinExistence type="predicted"/>
<feature type="region of interest" description="Disordered" evidence="1">
    <location>
        <begin position="208"/>
        <end position="282"/>
    </location>
</feature>
<organism evidence="2 3">
    <name type="scientific">Rangifer tarandus platyrhynchus</name>
    <name type="common">Svalbard reindeer</name>
    <dbReference type="NCBI Taxonomy" id="3082113"/>
    <lineage>
        <taxon>Eukaryota</taxon>
        <taxon>Metazoa</taxon>
        <taxon>Chordata</taxon>
        <taxon>Craniata</taxon>
        <taxon>Vertebrata</taxon>
        <taxon>Euteleostomi</taxon>
        <taxon>Mammalia</taxon>
        <taxon>Eutheria</taxon>
        <taxon>Laurasiatheria</taxon>
        <taxon>Artiodactyla</taxon>
        <taxon>Ruminantia</taxon>
        <taxon>Pecora</taxon>
        <taxon>Cervidae</taxon>
        <taxon>Odocoileinae</taxon>
        <taxon>Rangifer</taxon>
    </lineage>
</organism>
<feature type="compositionally biased region" description="Basic and acidic residues" evidence="1">
    <location>
        <begin position="208"/>
        <end position="221"/>
    </location>
</feature>
<dbReference type="EMBL" id="OX459937">
    <property type="protein sequence ID" value="CAI9152044.1"/>
    <property type="molecule type" value="Genomic_DNA"/>
</dbReference>
<feature type="region of interest" description="Disordered" evidence="1">
    <location>
        <begin position="57"/>
        <end position="88"/>
    </location>
</feature>
<feature type="region of interest" description="Disordered" evidence="1">
    <location>
        <begin position="1"/>
        <end position="29"/>
    </location>
</feature>
<gene>
    <name evidence="2" type="ORF">MRATA1EN1_LOCUS1006</name>
</gene>
<evidence type="ECO:0000256" key="1">
    <source>
        <dbReference type="SAM" id="MobiDB-lite"/>
    </source>
</evidence>
<protein>
    <submittedName>
        <fullName evidence="2">Uncharacterized protein</fullName>
    </submittedName>
</protein>
<accession>A0ABN8XRP7</accession>
<keyword evidence="3" id="KW-1185">Reference proteome</keyword>
<reference evidence="2" key="1">
    <citation type="submission" date="2023-04" db="EMBL/GenBank/DDBJ databases">
        <authorList>
            <consortium name="ELIXIR-Norway"/>
        </authorList>
    </citation>
    <scope>NUCLEOTIDE SEQUENCE [LARGE SCALE GENOMIC DNA]</scope>
</reference>
<evidence type="ECO:0000313" key="2">
    <source>
        <dbReference type="EMBL" id="CAI9152044.1"/>
    </source>
</evidence>